<proteinExistence type="predicted"/>
<protein>
    <submittedName>
        <fullName evidence="1">Uncharacterized protein</fullName>
    </submittedName>
</protein>
<reference evidence="1" key="1">
    <citation type="submission" date="2023-07" db="EMBL/GenBank/DDBJ databases">
        <title>Black Yeasts Isolated from many extreme environments.</title>
        <authorList>
            <person name="Coleine C."/>
            <person name="Stajich J.E."/>
            <person name="Selbmann L."/>
        </authorList>
    </citation>
    <scope>NUCLEOTIDE SEQUENCE</scope>
    <source>
        <strain evidence="1">CCFEE 5714</strain>
    </source>
</reference>
<keyword evidence="2" id="KW-1185">Reference proteome</keyword>
<dbReference type="EMBL" id="JAUTXU010000087">
    <property type="protein sequence ID" value="KAK3710089.1"/>
    <property type="molecule type" value="Genomic_DNA"/>
</dbReference>
<organism evidence="1 2">
    <name type="scientific">Vermiconidia calcicola</name>
    <dbReference type="NCBI Taxonomy" id="1690605"/>
    <lineage>
        <taxon>Eukaryota</taxon>
        <taxon>Fungi</taxon>
        <taxon>Dikarya</taxon>
        <taxon>Ascomycota</taxon>
        <taxon>Pezizomycotina</taxon>
        <taxon>Dothideomycetes</taxon>
        <taxon>Dothideomycetidae</taxon>
        <taxon>Mycosphaerellales</taxon>
        <taxon>Extremaceae</taxon>
        <taxon>Vermiconidia</taxon>
    </lineage>
</organism>
<evidence type="ECO:0000313" key="2">
    <source>
        <dbReference type="Proteomes" id="UP001281147"/>
    </source>
</evidence>
<accession>A0ACC3N6H0</accession>
<sequence length="356" mass="40182">MSTTTTLPARTSTLSAHHLSPSCQRIMEEDFSSTEARVLIHSCIGDPQVWPSIAQHLCNGVALVSSGHYAEMAAEVGEYFWKAYRGRDAEAPGLKVCNMVVDKTFIAQVPQPSEGQWLEMETVLTVPEYSSGDIIDAQVRCFFRKIKPDGTKVDDLARCSIEFEFLPRWQTSWYNHVGLIKTKIENLHTRARIDASGDVQLMHRLKAYQLFKSFVDYGPLYQNMAKVVCDTKALEATAKLELQPDPQRDYTGPFYLDASCHISGFVCNTADEDITKNAYISHGFDAMKMTPKFNPYPGANIQNYVQMQPLPKDNTVLCGDVYVLQDDEVVGVWEGVKFKRIPRRILNVFLPPPKRT</sequence>
<evidence type="ECO:0000313" key="1">
    <source>
        <dbReference type="EMBL" id="KAK3710089.1"/>
    </source>
</evidence>
<comment type="caution">
    <text evidence="1">The sequence shown here is derived from an EMBL/GenBank/DDBJ whole genome shotgun (WGS) entry which is preliminary data.</text>
</comment>
<name>A0ACC3N6H0_9PEZI</name>
<gene>
    <name evidence="1" type="ORF">LTR37_010520</name>
</gene>
<dbReference type="Proteomes" id="UP001281147">
    <property type="component" value="Unassembled WGS sequence"/>
</dbReference>